<dbReference type="AlphaFoldDB" id="W4K735"/>
<dbReference type="GeneID" id="20675289"/>
<accession>W4K735</accession>
<keyword evidence="2" id="KW-1185">Reference proteome</keyword>
<evidence type="ECO:0000313" key="2">
    <source>
        <dbReference type="Proteomes" id="UP000030671"/>
    </source>
</evidence>
<dbReference type="EMBL" id="KI925459">
    <property type="protein sequence ID" value="ETW81155.1"/>
    <property type="molecule type" value="Genomic_DNA"/>
</dbReference>
<evidence type="ECO:0000313" key="1">
    <source>
        <dbReference type="EMBL" id="ETW81155.1"/>
    </source>
</evidence>
<dbReference type="HOGENOM" id="CLU_3032612_0_0_1"/>
<dbReference type="OrthoDB" id="9995434at2759"/>
<organism evidence="1 2">
    <name type="scientific">Heterobasidion irregulare (strain TC 32-1)</name>
    <dbReference type="NCBI Taxonomy" id="747525"/>
    <lineage>
        <taxon>Eukaryota</taxon>
        <taxon>Fungi</taxon>
        <taxon>Dikarya</taxon>
        <taxon>Basidiomycota</taxon>
        <taxon>Agaricomycotina</taxon>
        <taxon>Agaricomycetes</taxon>
        <taxon>Russulales</taxon>
        <taxon>Bondarzewiaceae</taxon>
        <taxon>Heterobasidion</taxon>
        <taxon>Heterobasidion annosum species complex</taxon>
    </lineage>
</organism>
<name>W4K735_HETIT</name>
<dbReference type="InParanoid" id="W4K735"/>
<gene>
    <name evidence="1" type="ORF">HETIRDRAFT_440645</name>
</gene>
<dbReference type="RefSeq" id="XP_009547823.1">
    <property type="nucleotide sequence ID" value="XM_009549528.1"/>
</dbReference>
<proteinExistence type="predicted"/>
<protein>
    <submittedName>
        <fullName evidence="1">Uncharacterized protein</fullName>
    </submittedName>
</protein>
<reference evidence="1 2" key="1">
    <citation type="journal article" date="2012" name="New Phytol.">
        <title>Insight into trade-off between wood decay and parasitism from the genome of a fungal forest pathogen.</title>
        <authorList>
            <person name="Olson A."/>
            <person name="Aerts A."/>
            <person name="Asiegbu F."/>
            <person name="Belbahri L."/>
            <person name="Bouzid O."/>
            <person name="Broberg A."/>
            <person name="Canback B."/>
            <person name="Coutinho P.M."/>
            <person name="Cullen D."/>
            <person name="Dalman K."/>
            <person name="Deflorio G."/>
            <person name="van Diepen L.T."/>
            <person name="Dunand C."/>
            <person name="Duplessis S."/>
            <person name="Durling M."/>
            <person name="Gonthier P."/>
            <person name="Grimwood J."/>
            <person name="Fossdal C.G."/>
            <person name="Hansson D."/>
            <person name="Henrissat B."/>
            <person name="Hietala A."/>
            <person name="Himmelstrand K."/>
            <person name="Hoffmeister D."/>
            <person name="Hogberg N."/>
            <person name="James T.Y."/>
            <person name="Karlsson M."/>
            <person name="Kohler A."/>
            <person name="Kues U."/>
            <person name="Lee Y.H."/>
            <person name="Lin Y.C."/>
            <person name="Lind M."/>
            <person name="Lindquist E."/>
            <person name="Lombard V."/>
            <person name="Lucas S."/>
            <person name="Lunden K."/>
            <person name="Morin E."/>
            <person name="Murat C."/>
            <person name="Park J."/>
            <person name="Raffaello T."/>
            <person name="Rouze P."/>
            <person name="Salamov A."/>
            <person name="Schmutz J."/>
            <person name="Solheim H."/>
            <person name="Stahlberg J."/>
            <person name="Velez H."/>
            <person name="de Vries R.P."/>
            <person name="Wiebenga A."/>
            <person name="Woodward S."/>
            <person name="Yakovlev I."/>
            <person name="Garbelotto M."/>
            <person name="Martin F."/>
            <person name="Grigoriev I.V."/>
            <person name="Stenlid J."/>
        </authorList>
    </citation>
    <scope>NUCLEOTIDE SEQUENCE [LARGE SCALE GENOMIC DNA]</scope>
    <source>
        <strain evidence="1 2">TC 32-1</strain>
    </source>
</reference>
<dbReference type="KEGG" id="hir:HETIRDRAFT_440645"/>
<sequence>MSFLRSCARRWWGERVWVWARVRGWAWAWAVAPSVHERSGPFVCANKSREVISKV</sequence>
<dbReference type="Proteomes" id="UP000030671">
    <property type="component" value="Unassembled WGS sequence"/>
</dbReference>